<comment type="caution">
    <text evidence="13">The sequence shown here is derived from an EMBL/GenBank/DDBJ whole genome shotgun (WGS) entry which is preliminary data.</text>
</comment>
<dbReference type="GO" id="GO:0008270">
    <property type="term" value="F:zinc ion binding"/>
    <property type="evidence" value="ECO:0007669"/>
    <property type="project" value="UniProtKB-KW"/>
</dbReference>
<dbReference type="InterPro" id="IPR040757">
    <property type="entry name" value="Regnase_1/ZC3H12_C"/>
</dbReference>
<dbReference type="EMBL" id="JAPFRF010000023">
    <property type="protein sequence ID" value="KAJ7304467.1"/>
    <property type="molecule type" value="Genomic_DNA"/>
</dbReference>
<feature type="domain" description="C3H1-type" evidence="12">
    <location>
        <begin position="318"/>
        <end position="343"/>
    </location>
</feature>
<protein>
    <recommendedName>
        <fullName evidence="12">C3H1-type domain-containing protein</fullName>
    </recommendedName>
</protein>
<dbReference type="GO" id="GO:0016787">
    <property type="term" value="F:hydrolase activity"/>
    <property type="evidence" value="ECO:0007669"/>
    <property type="project" value="UniProtKB-KW"/>
</dbReference>
<dbReference type="GO" id="GO:0003729">
    <property type="term" value="F:mRNA binding"/>
    <property type="evidence" value="ECO:0007669"/>
    <property type="project" value="TreeGrafter"/>
</dbReference>
<feature type="region of interest" description="Disordered" evidence="11">
    <location>
        <begin position="408"/>
        <end position="459"/>
    </location>
</feature>
<keyword evidence="6 10" id="KW-0863">Zinc-finger</keyword>
<evidence type="ECO:0000256" key="6">
    <source>
        <dbReference type="ARBA" id="ARBA00022771"/>
    </source>
</evidence>
<dbReference type="GO" id="GO:0061158">
    <property type="term" value="P:3'-UTR-mediated mRNA destabilization"/>
    <property type="evidence" value="ECO:0007669"/>
    <property type="project" value="TreeGrafter"/>
</dbReference>
<dbReference type="InterPro" id="IPR040546">
    <property type="entry name" value="Rege-1_UBA-like"/>
</dbReference>
<evidence type="ECO:0000256" key="7">
    <source>
        <dbReference type="ARBA" id="ARBA00022801"/>
    </source>
</evidence>
<organism evidence="13 14">
    <name type="scientific">Phrynocephalus forsythii</name>
    <dbReference type="NCBI Taxonomy" id="171643"/>
    <lineage>
        <taxon>Eukaryota</taxon>
        <taxon>Metazoa</taxon>
        <taxon>Chordata</taxon>
        <taxon>Craniata</taxon>
        <taxon>Vertebrata</taxon>
        <taxon>Euteleostomi</taxon>
        <taxon>Lepidosauria</taxon>
        <taxon>Squamata</taxon>
        <taxon>Bifurcata</taxon>
        <taxon>Unidentata</taxon>
        <taxon>Episquamata</taxon>
        <taxon>Toxicofera</taxon>
        <taxon>Iguania</taxon>
        <taxon>Acrodonta</taxon>
        <taxon>Agamidae</taxon>
        <taxon>Agaminae</taxon>
        <taxon>Phrynocephalus</taxon>
    </lineage>
</organism>
<dbReference type="GO" id="GO:0036464">
    <property type="term" value="C:cytoplasmic ribonucleoprotein granule"/>
    <property type="evidence" value="ECO:0007669"/>
    <property type="project" value="TreeGrafter"/>
</dbReference>
<proteinExistence type="inferred from homology"/>
<evidence type="ECO:0000256" key="9">
    <source>
        <dbReference type="ARBA" id="ARBA00022842"/>
    </source>
</evidence>
<dbReference type="InterPro" id="IPR051101">
    <property type="entry name" value="ZC3H12/N4BP1_RNase_Reg"/>
</dbReference>
<evidence type="ECO:0000256" key="1">
    <source>
        <dbReference type="ARBA" id="ARBA00001946"/>
    </source>
</evidence>
<dbReference type="Pfam" id="PF18039">
    <property type="entry name" value="UBA_6"/>
    <property type="match status" value="1"/>
</dbReference>
<dbReference type="GO" id="GO:0005634">
    <property type="term" value="C:nucleus"/>
    <property type="evidence" value="ECO:0007669"/>
    <property type="project" value="TreeGrafter"/>
</dbReference>
<dbReference type="FunFam" id="3.40.50.11980:FF:000001">
    <property type="entry name" value="ZC3H12A isoform 1"/>
    <property type="match status" value="1"/>
</dbReference>
<feature type="region of interest" description="Disordered" evidence="11">
    <location>
        <begin position="1"/>
        <end position="69"/>
    </location>
</feature>
<evidence type="ECO:0000256" key="5">
    <source>
        <dbReference type="ARBA" id="ARBA00022759"/>
    </source>
</evidence>
<feature type="compositionally biased region" description="Basic and acidic residues" evidence="11">
    <location>
        <begin position="52"/>
        <end position="69"/>
    </location>
</feature>
<dbReference type="PANTHER" id="PTHR12876">
    <property type="entry name" value="N4BP1-RELATED"/>
    <property type="match status" value="1"/>
</dbReference>
<evidence type="ECO:0000256" key="2">
    <source>
        <dbReference type="ARBA" id="ARBA00010922"/>
    </source>
</evidence>
<keyword evidence="7" id="KW-0378">Hydrolase</keyword>
<dbReference type="AlphaFoldDB" id="A0A9Q1AR41"/>
<evidence type="ECO:0000256" key="4">
    <source>
        <dbReference type="ARBA" id="ARBA00022723"/>
    </source>
</evidence>
<evidence type="ECO:0000259" key="12">
    <source>
        <dbReference type="PROSITE" id="PS50103"/>
    </source>
</evidence>
<feature type="region of interest" description="Disordered" evidence="11">
    <location>
        <begin position="114"/>
        <end position="152"/>
    </location>
</feature>
<dbReference type="InterPro" id="IPR000571">
    <property type="entry name" value="Znf_CCCH"/>
</dbReference>
<evidence type="ECO:0000256" key="3">
    <source>
        <dbReference type="ARBA" id="ARBA00022722"/>
    </source>
</evidence>
<keyword evidence="3" id="KW-0540">Nuclease</keyword>
<feature type="region of interest" description="Disordered" evidence="11">
    <location>
        <begin position="490"/>
        <end position="563"/>
    </location>
</feature>
<evidence type="ECO:0000313" key="14">
    <source>
        <dbReference type="Proteomes" id="UP001142489"/>
    </source>
</evidence>
<feature type="zinc finger region" description="C3H1-type" evidence="10">
    <location>
        <begin position="318"/>
        <end position="343"/>
    </location>
</feature>
<evidence type="ECO:0000256" key="10">
    <source>
        <dbReference type="PROSITE-ProRule" id="PRU00723"/>
    </source>
</evidence>
<dbReference type="OrthoDB" id="392925at2759"/>
<gene>
    <name evidence="13" type="ORF">JRQ81_012031</name>
</gene>
<feature type="compositionally biased region" description="Low complexity" evidence="11">
    <location>
        <begin position="1"/>
        <end position="15"/>
    </location>
</feature>
<sequence length="664" mass="72077">MSLGSLPGGAAPSAGLPGGRGPPPFAQEEPAPSAPFESGYLSLKGPEEGDDEGRGFEPEPRRSWEPDHPEAQMKVEFFRKLGYSPEEILFVLRKHGAGADTNTILGELVQHGAAAGDKEPGDPPAEPSPGTPRLPCGGAQSSPAEGKEAEGNLRPIVIDGSNVAMSHGERGVFSCRGILLAVRWFLDRGHTDITVFVPSWRKEQPRPDFPIADQHILQELEKRKILVFTPSRRVGGKRVVCYDDRFIVKLACESDGIVVSNDTYRDLQAERAEWKKCIEERLLMYSFVNDKFMPPDDPLGRHGPSLENFLRKKPLPLEQKSQPCPYGKKCTYGLKCKYYHPERPPHHPQRAVADELRAGARLSPTRGTTVTQEERMGWRRGAQGEFLAYVAPEGEKLALPKASAERLSPVPKAKPGEGAPPLAKAAGQLPSAPLATQGSRRLPSDWHQPPPPPVALCMDSSLGYSSQEQLDSGLGSLEGQLMEMWPSHGGHTHREPLGRGGNQGMAYPGPPGLEAKSYRQYPAHQGYRKPASSSGPGTGFLGYGQELHPGQATPHSFAGYGLPAGAHLDPGQKYWSVPGPPREVPRATQPVYDSSSSAAAAATPCCPWPKGDRFAEERANVRVRLCGIFHPHLVDAIMGRFPQLLDPQQLAAEILAFKSQNPQA</sequence>
<dbReference type="Gene3D" id="3.40.50.11980">
    <property type="match status" value="1"/>
</dbReference>
<keyword evidence="5" id="KW-0255">Endonuclease</keyword>
<accession>A0A9Q1AR41</accession>
<dbReference type="PANTHER" id="PTHR12876:SF10">
    <property type="entry name" value="ENDORIBONUCLEASE ZC3H12A"/>
    <property type="match status" value="1"/>
</dbReference>
<evidence type="ECO:0000313" key="13">
    <source>
        <dbReference type="EMBL" id="KAJ7304467.1"/>
    </source>
</evidence>
<keyword evidence="14" id="KW-1185">Reference proteome</keyword>
<evidence type="ECO:0000256" key="11">
    <source>
        <dbReference type="SAM" id="MobiDB-lite"/>
    </source>
</evidence>
<keyword evidence="8 10" id="KW-0862">Zinc</keyword>
<feature type="compositionally biased region" description="Pro residues" evidence="11">
    <location>
        <begin position="122"/>
        <end position="132"/>
    </location>
</feature>
<dbReference type="InterPro" id="IPR021869">
    <property type="entry name" value="RNase_Zc3h12_NYN"/>
</dbReference>
<reference evidence="13" key="1">
    <citation type="journal article" date="2023" name="DNA Res.">
        <title>Chromosome-level genome assembly of Phrynocephalus forsythii using third-generation DNA sequencing and Hi-C analysis.</title>
        <authorList>
            <person name="Qi Y."/>
            <person name="Zhao W."/>
            <person name="Zhao Y."/>
            <person name="Niu C."/>
            <person name="Cao S."/>
            <person name="Zhang Y."/>
        </authorList>
    </citation>
    <scope>NUCLEOTIDE SEQUENCE</scope>
    <source>
        <tissue evidence="13">Muscle</tissue>
    </source>
</reference>
<dbReference type="Pfam" id="PF11977">
    <property type="entry name" value="RNase_Zc3h12a"/>
    <property type="match status" value="1"/>
</dbReference>
<name>A0A9Q1AR41_9SAUR</name>
<dbReference type="Proteomes" id="UP001142489">
    <property type="component" value="Unassembled WGS sequence"/>
</dbReference>
<dbReference type="CDD" id="cd18729">
    <property type="entry name" value="PIN_Zc3h12-like"/>
    <property type="match status" value="1"/>
</dbReference>
<keyword evidence="9" id="KW-0460">Magnesium</keyword>
<dbReference type="PROSITE" id="PS50103">
    <property type="entry name" value="ZF_C3H1"/>
    <property type="match status" value="1"/>
</dbReference>
<keyword evidence="4 10" id="KW-0479">Metal-binding</keyword>
<comment type="cofactor">
    <cofactor evidence="1">
        <name>Mg(2+)</name>
        <dbReference type="ChEBI" id="CHEBI:18420"/>
    </cofactor>
</comment>
<evidence type="ECO:0000256" key="8">
    <source>
        <dbReference type="ARBA" id="ARBA00022833"/>
    </source>
</evidence>
<comment type="similarity">
    <text evidence="2">Belongs to the ZC3H12 family.</text>
</comment>
<dbReference type="GO" id="GO:0004521">
    <property type="term" value="F:RNA endonuclease activity"/>
    <property type="evidence" value="ECO:0007669"/>
    <property type="project" value="TreeGrafter"/>
</dbReference>
<dbReference type="Pfam" id="PF18561">
    <property type="entry name" value="Regnase_1_C"/>
    <property type="match status" value="1"/>
</dbReference>